<evidence type="ECO:0000313" key="4">
    <source>
        <dbReference type="EMBL" id="KAG0269442.1"/>
    </source>
</evidence>
<dbReference type="SUPFAM" id="SSF56300">
    <property type="entry name" value="Metallo-dependent phosphatases"/>
    <property type="match status" value="1"/>
</dbReference>
<gene>
    <name evidence="4" type="ORF">BGZ95_002074</name>
</gene>
<sequence>MLTRILLGILYTATGIAILGTVVLHNHARITCHWNWESTDSFMRMVVFADPQMEGDAKIRRLGKRAHVDLAFNDAFMRHIYKKMMSPSWEPLTHLSSLLSRSTESHAPRSPTHVSILGDLFSSQWIDDTEFEVRVARYRSIFPEPTSSVTTGSGGVGAGKEEAGSMMPVVMINITGNHDIGYGYDISQYRVERWEQVFGKSNFISSMDIPAANVVVVGGSESSGNDTESRSSTQGHGTSNRKLHLVVLNTMLLDGPSSDENLRGQTWEFLQEASALKEANPLDRIVLLTHIPFHKEQGICVDPPDIREGQNVKTEEEEVSQQQQQPAQKVREVTQRSMMAEFGGYSGLFEIKTPTTTTTTTTSENNDDLEFHYTACGFFNDLQVWTVIITDIIVALLWCLLGLVYLISSTITFTTSSGQAARRKANTLSSEKQKIL</sequence>
<keyword evidence="3" id="KW-0812">Transmembrane</keyword>
<keyword evidence="1 3" id="KW-0472">Membrane</keyword>
<dbReference type="PANTHER" id="PTHR13315:SF1">
    <property type="entry name" value="PROTEIN TED1"/>
    <property type="match status" value="1"/>
</dbReference>
<dbReference type="InterPro" id="IPR033308">
    <property type="entry name" value="PGAP5/Cdc1/Ted1"/>
</dbReference>
<reference evidence="4" key="1">
    <citation type="journal article" date="2020" name="Fungal Divers.">
        <title>Resolving the Mortierellaceae phylogeny through synthesis of multi-gene phylogenetics and phylogenomics.</title>
        <authorList>
            <person name="Vandepol N."/>
            <person name="Liber J."/>
            <person name="Desiro A."/>
            <person name="Na H."/>
            <person name="Kennedy M."/>
            <person name="Barry K."/>
            <person name="Grigoriev I.V."/>
            <person name="Miller A.N."/>
            <person name="O'Donnell K."/>
            <person name="Stajich J.E."/>
            <person name="Bonito G."/>
        </authorList>
    </citation>
    <scope>NUCLEOTIDE SEQUENCE</scope>
    <source>
        <strain evidence="4">NRRL 28262</strain>
    </source>
</reference>
<evidence type="ECO:0008006" key="6">
    <source>
        <dbReference type="Google" id="ProtNLM"/>
    </source>
</evidence>
<dbReference type="GO" id="GO:0005783">
    <property type="term" value="C:endoplasmic reticulum"/>
    <property type="evidence" value="ECO:0007669"/>
    <property type="project" value="TreeGrafter"/>
</dbReference>
<feature type="region of interest" description="Disordered" evidence="2">
    <location>
        <begin position="218"/>
        <end position="240"/>
    </location>
</feature>
<keyword evidence="3" id="KW-1133">Transmembrane helix</keyword>
<dbReference type="Gene3D" id="3.60.21.10">
    <property type="match status" value="1"/>
</dbReference>
<evidence type="ECO:0000256" key="2">
    <source>
        <dbReference type="SAM" id="MobiDB-lite"/>
    </source>
</evidence>
<keyword evidence="5" id="KW-1185">Reference proteome</keyword>
<evidence type="ECO:0000256" key="3">
    <source>
        <dbReference type="SAM" id="Phobius"/>
    </source>
</evidence>
<dbReference type="PANTHER" id="PTHR13315">
    <property type="entry name" value="METALLO PHOSPHOESTERASE RELATED"/>
    <property type="match status" value="1"/>
</dbReference>
<dbReference type="EMBL" id="JAAAIL010001429">
    <property type="protein sequence ID" value="KAG0269442.1"/>
    <property type="molecule type" value="Genomic_DNA"/>
</dbReference>
<proteinExistence type="predicted"/>
<dbReference type="AlphaFoldDB" id="A0AAD4D616"/>
<feature type="transmembrane region" description="Helical" evidence="3">
    <location>
        <begin position="384"/>
        <end position="407"/>
    </location>
</feature>
<evidence type="ECO:0000313" key="5">
    <source>
        <dbReference type="Proteomes" id="UP001194580"/>
    </source>
</evidence>
<dbReference type="GO" id="GO:0006506">
    <property type="term" value="P:GPI anchor biosynthetic process"/>
    <property type="evidence" value="ECO:0007669"/>
    <property type="project" value="InterPro"/>
</dbReference>
<evidence type="ECO:0000256" key="1">
    <source>
        <dbReference type="ARBA" id="ARBA00023136"/>
    </source>
</evidence>
<protein>
    <recommendedName>
        <fullName evidence="6">Calcineurin-like phosphoesterase domain-containing protein</fullName>
    </recommendedName>
</protein>
<comment type="caution">
    <text evidence="4">The sequence shown here is derived from an EMBL/GenBank/DDBJ whole genome shotgun (WGS) entry which is preliminary data.</text>
</comment>
<name>A0AAD4D616_9FUNG</name>
<dbReference type="InterPro" id="IPR029052">
    <property type="entry name" value="Metallo-depent_PP-like"/>
</dbReference>
<accession>A0AAD4D616</accession>
<organism evidence="4 5">
    <name type="scientific">Linnemannia exigua</name>
    <dbReference type="NCBI Taxonomy" id="604196"/>
    <lineage>
        <taxon>Eukaryota</taxon>
        <taxon>Fungi</taxon>
        <taxon>Fungi incertae sedis</taxon>
        <taxon>Mucoromycota</taxon>
        <taxon>Mortierellomycotina</taxon>
        <taxon>Mortierellomycetes</taxon>
        <taxon>Mortierellales</taxon>
        <taxon>Mortierellaceae</taxon>
        <taxon>Linnemannia</taxon>
    </lineage>
</organism>
<dbReference type="GO" id="GO:0016020">
    <property type="term" value="C:membrane"/>
    <property type="evidence" value="ECO:0007669"/>
    <property type="project" value="GOC"/>
</dbReference>
<dbReference type="Proteomes" id="UP001194580">
    <property type="component" value="Unassembled WGS sequence"/>
</dbReference>
<feature type="transmembrane region" description="Helical" evidence="3">
    <location>
        <begin position="5"/>
        <end position="24"/>
    </location>
</feature>